<proteinExistence type="predicted"/>
<evidence type="ECO:0000313" key="2">
    <source>
        <dbReference type="EMBL" id="CAE8641205.1"/>
    </source>
</evidence>
<comment type="caution">
    <text evidence="2">The sequence shown here is derived from an EMBL/GenBank/DDBJ whole genome shotgun (WGS) entry which is preliminary data.</text>
</comment>
<keyword evidence="1" id="KW-0812">Transmembrane</keyword>
<accession>A0A813HU03</accession>
<reference evidence="2" key="1">
    <citation type="submission" date="2021-02" db="EMBL/GenBank/DDBJ databases">
        <authorList>
            <person name="Dougan E. K."/>
            <person name="Rhodes N."/>
            <person name="Thang M."/>
            <person name="Chan C."/>
        </authorList>
    </citation>
    <scope>NUCLEOTIDE SEQUENCE</scope>
</reference>
<dbReference type="AlphaFoldDB" id="A0A813HU03"/>
<evidence type="ECO:0000256" key="1">
    <source>
        <dbReference type="SAM" id="Phobius"/>
    </source>
</evidence>
<keyword evidence="3" id="KW-1185">Reference proteome</keyword>
<keyword evidence="1" id="KW-1133">Transmembrane helix</keyword>
<dbReference type="EMBL" id="CAJNNV010032848">
    <property type="protein sequence ID" value="CAE8641205.1"/>
    <property type="molecule type" value="Genomic_DNA"/>
</dbReference>
<sequence length="169" mass="18315">MAARHFVEVESSDGEQSEGLLVEATAPATYGVRQGALRSVFFALLASTAASFVVLGVLRTKVASRQTSSAGQSQELPSLEVSKELIALDSKFLSRGVARWSLEGPHYSSATFASDSCFHEFPGGWWSRCFCQLADNPACRSEPCACKQGCGAEVTYRHTRTSWPRCRGL</sequence>
<dbReference type="Proteomes" id="UP000654075">
    <property type="component" value="Unassembled WGS sequence"/>
</dbReference>
<name>A0A813HU03_POLGL</name>
<protein>
    <submittedName>
        <fullName evidence="2">Uncharacterized protein</fullName>
    </submittedName>
</protein>
<evidence type="ECO:0000313" key="3">
    <source>
        <dbReference type="Proteomes" id="UP000654075"/>
    </source>
</evidence>
<keyword evidence="1" id="KW-0472">Membrane</keyword>
<gene>
    <name evidence="2" type="ORF">PGLA1383_LOCUS55925</name>
</gene>
<organism evidence="2 3">
    <name type="scientific">Polarella glacialis</name>
    <name type="common">Dinoflagellate</name>
    <dbReference type="NCBI Taxonomy" id="89957"/>
    <lineage>
        <taxon>Eukaryota</taxon>
        <taxon>Sar</taxon>
        <taxon>Alveolata</taxon>
        <taxon>Dinophyceae</taxon>
        <taxon>Suessiales</taxon>
        <taxon>Suessiaceae</taxon>
        <taxon>Polarella</taxon>
    </lineage>
</organism>
<feature type="transmembrane region" description="Helical" evidence="1">
    <location>
        <begin position="40"/>
        <end position="58"/>
    </location>
</feature>